<comment type="similarity">
    <text evidence="1">Belongs to the type-I restriction system S methylase family.</text>
</comment>
<evidence type="ECO:0000259" key="4">
    <source>
        <dbReference type="Pfam" id="PF01420"/>
    </source>
</evidence>
<keyword evidence="2" id="KW-0680">Restriction system</keyword>
<proteinExistence type="inferred from homology"/>
<dbReference type="OrthoDB" id="3197085at2"/>
<evidence type="ECO:0000256" key="1">
    <source>
        <dbReference type="ARBA" id="ARBA00010923"/>
    </source>
</evidence>
<dbReference type="PANTHER" id="PTHR30408:SF12">
    <property type="entry name" value="TYPE I RESTRICTION ENZYME MJAVIII SPECIFICITY SUBUNIT"/>
    <property type="match status" value="1"/>
</dbReference>
<evidence type="ECO:0000313" key="5">
    <source>
        <dbReference type="EMBL" id="GAQ66714.1"/>
    </source>
</evidence>
<organism evidence="5 6">
    <name type="scientific">Streptomyces scabiei</name>
    <dbReference type="NCBI Taxonomy" id="1930"/>
    <lineage>
        <taxon>Bacteria</taxon>
        <taxon>Bacillati</taxon>
        <taxon>Actinomycetota</taxon>
        <taxon>Actinomycetes</taxon>
        <taxon>Kitasatosporales</taxon>
        <taxon>Streptomycetaceae</taxon>
        <taxon>Streptomyces</taxon>
    </lineage>
</organism>
<evidence type="ECO:0000256" key="3">
    <source>
        <dbReference type="ARBA" id="ARBA00023125"/>
    </source>
</evidence>
<name>A0A100JW21_STRSC</name>
<reference evidence="6" key="3">
    <citation type="submission" date="2016-02" db="EMBL/GenBank/DDBJ databases">
        <title>Draft genome of pathogenic Streptomyces sp. in Japan.</title>
        <authorList>
            <person name="Tomihama T."/>
            <person name="Ikenaga M."/>
            <person name="Sakai M."/>
            <person name="Okubo T."/>
            <person name="Ikeda S."/>
        </authorList>
    </citation>
    <scope>NUCLEOTIDE SEQUENCE [LARGE SCALE GENOMIC DNA]</scope>
    <source>
        <strain evidence="6">S58</strain>
    </source>
</reference>
<dbReference type="SUPFAM" id="SSF116734">
    <property type="entry name" value="DNA methylase specificity domain"/>
    <property type="match status" value="1"/>
</dbReference>
<dbReference type="GO" id="GO:0009307">
    <property type="term" value="P:DNA restriction-modification system"/>
    <property type="evidence" value="ECO:0007669"/>
    <property type="project" value="UniProtKB-KW"/>
</dbReference>
<protein>
    <submittedName>
        <fullName evidence="5">EcoKI restriction-modification system protein</fullName>
    </submittedName>
</protein>
<dbReference type="Proteomes" id="UP000067448">
    <property type="component" value="Unassembled WGS sequence"/>
</dbReference>
<keyword evidence="3" id="KW-0238">DNA-binding</keyword>
<dbReference type="Pfam" id="PF01420">
    <property type="entry name" value="Methylase_S"/>
    <property type="match status" value="1"/>
</dbReference>
<accession>A0A100JW21</accession>
<dbReference type="InterPro" id="IPR044946">
    <property type="entry name" value="Restrct_endonuc_typeI_TRD_sf"/>
</dbReference>
<comment type="caution">
    <text evidence="5">The sequence shown here is derived from an EMBL/GenBank/DDBJ whole genome shotgun (WGS) entry which is preliminary data.</text>
</comment>
<dbReference type="REBASE" id="145859">
    <property type="entry name" value="S.SscS58ORF7149P"/>
</dbReference>
<dbReference type="RefSeq" id="WP_059083845.1">
    <property type="nucleotide sequence ID" value="NZ_BCMM01000044.1"/>
</dbReference>
<dbReference type="GO" id="GO:0003677">
    <property type="term" value="F:DNA binding"/>
    <property type="evidence" value="ECO:0007669"/>
    <property type="project" value="UniProtKB-KW"/>
</dbReference>
<dbReference type="InterPro" id="IPR052021">
    <property type="entry name" value="Type-I_RS_S_subunit"/>
</dbReference>
<reference evidence="5 6" key="2">
    <citation type="journal article" date="2016" name="Genome Announc.">
        <title>Draft Genome Sequences of Streptomyces scabiei S58, Streptomyces turgidiscabies T45, and Streptomyces acidiscabies a10, the Pathogens of Potato Common Scab, Isolated in Japan.</title>
        <authorList>
            <person name="Tomihama T."/>
            <person name="Nishi Y."/>
            <person name="Sakai M."/>
            <person name="Ikenaga M."/>
            <person name="Okubo T."/>
            <person name="Ikeda S."/>
        </authorList>
    </citation>
    <scope>NUCLEOTIDE SEQUENCE [LARGE SCALE GENOMIC DNA]</scope>
    <source>
        <strain evidence="5 6">S58</strain>
    </source>
</reference>
<dbReference type="AlphaFoldDB" id="A0A100JW21"/>
<sequence length="204" mass="22619">MTPERPPSWGARLLLGDFCHVAAGPSGSLLDNLHEGPSGIPVIAPPDLTEHLTVDTRRLRRVSRPHAERLARFELRAGDVLLVRQGTLGRLALINNEQSGWLYSSSCLRIRPDQNRILPAYLAAYLTHPPVQRELLAQAQSGTVPSLNSTMLSEFPVDVPPLYRQHDVIAALGDIDEQISVQRMMLDRLVALRPSVFEQLTKGK</sequence>
<dbReference type="InterPro" id="IPR000055">
    <property type="entry name" value="Restrct_endonuc_typeI_TRD"/>
</dbReference>
<feature type="domain" description="Type I restriction modification DNA specificity" evidence="4">
    <location>
        <begin position="15"/>
        <end position="180"/>
    </location>
</feature>
<dbReference type="EMBL" id="BCMM01000044">
    <property type="protein sequence ID" value="GAQ66714.1"/>
    <property type="molecule type" value="Genomic_DNA"/>
</dbReference>
<dbReference type="Gene3D" id="3.90.220.20">
    <property type="entry name" value="DNA methylase specificity domains"/>
    <property type="match status" value="1"/>
</dbReference>
<evidence type="ECO:0000256" key="2">
    <source>
        <dbReference type="ARBA" id="ARBA00022747"/>
    </source>
</evidence>
<dbReference type="PANTHER" id="PTHR30408">
    <property type="entry name" value="TYPE-1 RESTRICTION ENZYME ECOKI SPECIFICITY PROTEIN"/>
    <property type="match status" value="1"/>
</dbReference>
<reference evidence="6" key="1">
    <citation type="submission" date="2015-11" db="EMBL/GenBank/DDBJ databases">
        <authorList>
            <consortium name="Cross-ministerial Strategic Innovation Promotion Program (SIP) consortium"/>
            <person name="Tomihama T."/>
            <person name="Ikenaga M."/>
            <person name="Sakai M."/>
            <person name="Okubo T."/>
            <person name="Ikeda S."/>
        </authorList>
    </citation>
    <scope>NUCLEOTIDE SEQUENCE [LARGE SCALE GENOMIC DNA]</scope>
    <source>
        <strain evidence="6">S58</strain>
    </source>
</reference>
<evidence type="ECO:0000313" key="6">
    <source>
        <dbReference type="Proteomes" id="UP000067448"/>
    </source>
</evidence>
<gene>
    <name evidence="5" type="ORF">SsS58_07150</name>
</gene>